<feature type="signal peptide" evidence="1">
    <location>
        <begin position="1"/>
        <end position="21"/>
    </location>
</feature>
<accession>A0A7Y9E8Z3</accession>
<feature type="chain" id="PRO_5038602136" description="Lipase" evidence="1">
    <location>
        <begin position="22"/>
        <end position="420"/>
    </location>
</feature>
<evidence type="ECO:0000313" key="2">
    <source>
        <dbReference type="EMBL" id="NYD43197.1"/>
    </source>
</evidence>
<dbReference type="Gene3D" id="3.40.50.1820">
    <property type="entry name" value="alpha/beta hydrolase"/>
    <property type="match status" value="1"/>
</dbReference>
<dbReference type="RefSeq" id="WP_179664746.1">
    <property type="nucleotide sequence ID" value="NZ_JACCBG010000001.1"/>
</dbReference>
<evidence type="ECO:0000256" key="1">
    <source>
        <dbReference type="SAM" id="SignalP"/>
    </source>
</evidence>
<keyword evidence="3" id="KW-1185">Reference proteome</keyword>
<reference evidence="2 3" key="1">
    <citation type="submission" date="2020-07" db="EMBL/GenBank/DDBJ databases">
        <title>Sequencing the genomes of 1000 actinobacteria strains.</title>
        <authorList>
            <person name="Klenk H.-P."/>
        </authorList>
    </citation>
    <scope>NUCLEOTIDE SEQUENCE [LARGE SCALE GENOMIC DNA]</scope>
    <source>
        <strain evidence="2 3">DSM 21350</strain>
    </source>
</reference>
<dbReference type="AlphaFoldDB" id="A0A7Y9E8Z3"/>
<dbReference type="InterPro" id="IPR029058">
    <property type="entry name" value="AB_hydrolase_fold"/>
</dbReference>
<gene>
    <name evidence="2" type="ORF">BJZ21_003280</name>
</gene>
<dbReference type="Proteomes" id="UP000535511">
    <property type="component" value="Unassembled WGS sequence"/>
</dbReference>
<dbReference type="EMBL" id="JACCBG010000001">
    <property type="protein sequence ID" value="NYD43197.1"/>
    <property type="molecule type" value="Genomic_DNA"/>
</dbReference>
<evidence type="ECO:0000313" key="3">
    <source>
        <dbReference type="Proteomes" id="UP000535511"/>
    </source>
</evidence>
<dbReference type="GO" id="GO:0004806">
    <property type="term" value="F:triacylglycerol lipase activity"/>
    <property type="evidence" value="ECO:0007669"/>
    <property type="project" value="InterPro"/>
</dbReference>
<dbReference type="GO" id="GO:0016042">
    <property type="term" value="P:lipid catabolic process"/>
    <property type="evidence" value="ECO:0007669"/>
    <property type="project" value="InterPro"/>
</dbReference>
<sequence>MRLRSTALALLAAAVAATVTAVPTGAPAEAAAASDGLVRPAKDPFYTYDGAKPLRKIAPGTPLKTRDVTLGASTGQTPLPAEQILYRTTDTQGHAVATVTTVVEPATGTTAPRVAAYLSFYDALSAKCDPSYTLRGGDPGAANQQLTGLEQATVNSLAGQGYIVTVPDFENQDLHWVAGREAGVSTLDGIEATLRALKLDRRATPVGMMGYSGGSIAADWASELQPHRAPRMNLVGTALGGIPANLRHNLPYVDGTPEWSDVIPGAMIGISRAYGLNLDHYLSKWGRKVARTESHQCIGEMSGEFPNLTIKHLMKKRYEHLLAVPAFHRIMKRLKMGSAKGHPGAPMFMLWGNHDGKGDDVMVAADQARLAAEYCAQGVPVSTVELQGANHSDAGAAFIPQAEAWLAARFAGTPAPSTCS</sequence>
<proteinExistence type="predicted"/>
<evidence type="ECO:0008006" key="4">
    <source>
        <dbReference type="Google" id="ProtNLM"/>
    </source>
</evidence>
<organism evidence="2 3">
    <name type="scientific">Nocardioides panaciterrulae</name>
    <dbReference type="NCBI Taxonomy" id="661492"/>
    <lineage>
        <taxon>Bacteria</taxon>
        <taxon>Bacillati</taxon>
        <taxon>Actinomycetota</taxon>
        <taxon>Actinomycetes</taxon>
        <taxon>Propionibacteriales</taxon>
        <taxon>Nocardioidaceae</taxon>
        <taxon>Nocardioides</taxon>
    </lineage>
</organism>
<dbReference type="PANTHER" id="PTHR34853:SF1">
    <property type="entry name" value="LIPASE 5"/>
    <property type="match status" value="1"/>
</dbReference>
<dbReference type="Pfam" id="PF03583">
    <property type="entry name" value="LIP"/>
    <property type="match status" value="1"/>
</dbReference>
<name>A0A7Y9E8Z3_9ACTN</name>
<comment type="caution">
    <text evidence="2">The sequence shown here is derived from an EMBL/GenBank/DDBJ whole genome shotgun (WGS) entry which is preliminary data.</text>
</comment>
<dbReference type="Gene3D" id="1.10.260.130">
    <property type="match status" value="1"/>
</dbReference>
<dbReference type="PIRSF" id="PIRSF029171">
    <property type="entry name" value="Esterase_LipA"/>
    <property type="match status" value="1"/>
</dbReference>
<dbReference type="SUPFAM" id="SSF53474">
    <property type="entry name" value="alpha/beta-Hydrolases"/>
    <property type="match status" value="1"/>
</dbReference>
<keyword evidence="1" id="KW-0732">Signal</keyword>
<protein>
    <recommendedName>
        <fullName evidence="4">Lipase</fullName>
    </recommendedName>
</protein>
<dbReference type="PANTHER" id="PTHR34853">
    <property type="match status" value="1"/>
</dbReference>
<dbReference type="InterPro" id="IPR005152">
    <property type="entry name" value="Lipase_secreted"/>
</dbReference>